<comment type="caution">
    <text evidence="1">The sequence shown here is derived from an EMBL/GenBank/DDBJ whole genome shotgun (WGS) entry which is preliminary data.</text>
</comment>
<protein>
    <submittedName>
        <fullName evidence="1">Uncharacterized protein</fullName>
    </submittedName>
</protein>
<proteinExistence type="predicted"/>
<gene>
    <name evidence="1" type="ORF">P5673_019608</name>
</gene>
<organism evidence="1 2">
    <name type="scientific">Acropora cervicornis</name>
    <name type="common">Staghorn coral</name>
    <dbReference type="NCBI Taxonomy" id="6130"/>
    <lineage>
        <taxon>Eukaryota</taxon>
        <taxon>Metazoa</taxon>
        <taxon>Cnidaria</taxon>
        <taxon>Anthozoa</taxon>
        <taxon>Hexacorallia</taxon>
        <taxon>Scleractinia</taxon>
        <taxon>Astrocoeniina</taxon>
        <taxon>Acroporidae</taxon>
        <taxon>Acropora</taxon>
    </lineage>
</organism>
<dbReference type="EMBL" id="JARQWQ010000046">
    <property type="protein sequence ID" value="KAK2558040.1"/>
    <property type="molecule type" value="Genomic_DNA"/>
</dbReference>
<reference evidence="1" key="2">
    <citation type="journal article" date="2023" name="Science">
        <title>Genomic signatures of disease resistance in endangered staghorn corals.</title>
        <authorList>
            <person name="Vollmer S.V."/>
            <person name="Selwyn J.D."/>
            <person name="Despard B.A."/>
            <person name="Roesel C.L."/>
        </authorList>
    </citation>
    <scope>NUCLEOTIDE SEQUENCE</scope>
    <source>
        <strain evidence="1">K2</strain>
    </source>
</reference>
<dbReference type="AlphaFoldDB" id="A0AAD9QBX7"/>
<sequence length="81" mass="8756">MLQGHLAASDQVPSTSEMKPCSEAICVKKEPLSAVISRLQLTDTLAQNIVKCGKIQNSLNKLVLLQSHVKASLSCLFEATF</sequence>
<dbReference type="Proteomes" id="UP001249851">
    <property type="component" value="Unassembled WGS sequence"/>
</dbReference>
<name>A0AAD9QBX7_ACRCE</name>
<accession>A0AAD9QBX7</accession>
<reference evidence="1" key="1">
    <citation type="journal article" date="2023" name="G3 (Bethesda)">
        <title>Whole genome assembly and annotation of the endangered Caribbean coral Acropora cervicornis.</title>
        <authorList>
            <person name="Selwyn J.D."/>
            <person name="Vollmer S.V."/>
        </authorList>
    </citation>
    <scope>NUCLEOTIDE SEQUENCE</scope>
    <source>
        <strain evidence="1">K2</strain>
    </source>
</reference>
<keyword evidence="2" id="KW-1185">Reference proteome</keyword>
<evidence type="ECO:0000313" key="2">
    <source>
        <dbReference type="Proteomes" id="UP001249851"/>
    </source>
</evidence>
<evidence type="ECO:0000313" key="1">
    <source>
        <dbReference type="EMBL" id="KAK2558040.1"/>
    </source>
</evidence>